<evidence type="ECO:0000256" key="11">
    <source>
        <dbReference type="ARBA" id="ARBA00022840"/>
    </source>
</evidence>
<dbReference type="Pfam" id="PF13976">
    <property type="entry name" value="gag_pre-integrs"/>
    <property type="match status" value="1"/>
</dbReference>
<evidence type="ECO:0000256" key="7">
    <source>
        <dbReference type="ARBA" id="ARBA00022723"/>
    </source>
</evidence>
<keyword evidence="16" id="KW-0239">DNA-directed DNA polymerase</keyword>
<dbReference type="GO" id="GO:0004519">
    <property type="term" value="F:endonuclease activity"/>
    <property type="evidence" value="ECO:0007669"/>
    <property type="project" value="UniProtKB-KW"/>
</dbReference>
<evidence type="ECO:0000256" key="2">
    <source>
        <dbReference type="ARBA" id="ARBA00022578"/>
    </source>
</evidence>
<keyword evidence="2" id="KW-0815">Transposition</keyword>
<dbReference type="Proteomes" id="UP001148786">
    <property type="component" value="Unassembled WGS sequence"/>
</dbReference>
<protein>
    <recommendedName>
        <fullName evidence="21">Integrase catalytic domain-containing protein</fullName>
    </recommendedName>
</protein>
<dbReference type="InterPro" id="IPR054722">
    <property type="entry name" value="PolX-like_BBD"/>
</dbReference>
<evidence type="ECO:0000259" key="21">
    <source>
        <dbReference type="PROSITE" id="PS50994"/>
    </source>
</evidence>
<dbReference type="PROSITE" id="PS50994">
    <property type="entry name" value="INTEGRASE"/>
    <property type="match status" value="1"/>
</dbReference>
<reference evidence="22" key="1">
    <citation type="submission" date="2022-07" db="EMBL/GenBank/DDBJ databases">
        <title>Genome Sequence of Agrocybe chaxingu.</title>
        <authorList>
            <person name="Buettner E."/>
        </authorList>
    </citation>
    <scope>NUCLEOTIDE SEQUENCE</scope>
    <source>
        <strain evidence="22">MP-N11</strain>
    </source>
</reference>
<evidence type="ECO:0000256" key="20">
    <source>
        <dbReference type="ARBA" id="ARBA00049244"/>
    </source>
</evidence>
<evidence type="ECO:0000256" key="10">
    <source>
        <dbReference type="ARBA" id="ARBA00022801"/>
    </source>
</evidence>
<dbReference type="GO" id="GO:0006310">
    <property type="term" value="P:DNA recombination"/>
    <property type="evidence" value="ECO:0007669"/>
    <property type="project" value="UniProtKB-KW"/>
</dbReference>
<keyword evidence="7" id="KW-0479">Metal-binding</keyword>
<dbReference type="InterPro" id="IPR012337">
    <property type="entry name" value="RNaseH-like_sf"/>
</dbReference>
<dbReference type="SUPFAM" id="SSF53098">
    <property type="entry name" value="Ribonuclease H-like"/>
    <property type="match status" value="1"/>
</dbReference>
<accession>A0A9W8MNN4</accession>
<dbReference type="InterPro" id="IPR025724">
    <property type="entry name" value="GAG-pre-integrase_dom"/>
</dbReference>
<proteinExistence type="predicted"/>
<keyword evidence="16" id="KW-0808">Transferase</keyword>
<evidence type="ECO:0000313" key="23">
    <source>
        <dbReference type="Proteomes" id="UP001148786"/>
    </source>
</evidence>
<evidence type="ECO:0000256" key="1">
    <source>
        <dbReference type="ARBA" id="ARBA00002180"/>
    </source>
</evidence>
<keyword evidence="14" id="KW-0229">DNA integration</keyword>
<keyword evidence="9" id="KW-0255">Endonuclease</keyword>
<name>A0A9W8MNN4_9AGAR</name>
<evidence type="ECO:0000256" key="4">
    <source>
        <dbReference type="ARBA" id="ARBA00022670"/>
    </source>
</evidence>
<keyword evidence="6" id="KW-0540">Nuclease</keyword>
<dbReference type="GO" id="GO:0006508">
    <property type="term" value="P:proteolysis"/>
    <property type="evidence" value="ECO:0007669"/>
    <property type="project" value="UniProtKB-KW"/>
</dbReference>
<dbReference type="InterPro" id="IPR039537">
    <property type="entry name" value="Retrotran_Ty1/copia-like"/>
</dbReference>
<keyword evidence="17" id="KW-0917">Virion maturation</keyword>
<keyword evidence="5" id="KW-0548">Nucleotidyltransferase</keyword>
<evidence type="ECO:0000256" key="15">
    <source>
        <dbReference type="ARBA" id="ARBA00022918"/>
    </source>
</evidence>
<evidence type="ECO:0000256" key="9">
    <source>
        <dbReference type="ARBA" id="ARBA00022759"/>
    </source>
</evidence>
<keyword evidence="11" id="KW-0067">ATP-binding</keyword>
<evidence type="ECO:0000256" key="18">
    <source>
        <dbReference type="ARBA" id="ARBA00023172"/>
    </source>
</evidence>
<keyword evidence="10" id="KW-0378">Hydrolase</keyword>
<keyword evidence="23" id="KW-1185">Reference proteome</keyword>
<keyword evidence="18" id="KW-0233">DNA recombination</keyword>
<keyword evidence="15" id="KW-0695">RNA-directed DNA polymerase</keyword>
<dbReference type="GO" id="GO:0008233">
    <property type="term" value="F:peptidase activity"/>
    <property type="evidence" value="ECO:0007669"/>
    <property type="project" value="UniProtKB-KW"/>
</dbReference>
<evidence type="ECO:0000256" key="5">
    <source>
        <dbReference type="ARBA" id="ARBA00022695"/>
    </source>
</evidence>
<organism evidence="22 23">
    <name type="scientific">Agrocybe chaxingu</name>
    <dbReference type="NCBI Taxonomy" id="84603"/>
    <lineage>
        <taxon>Eukaryota</taxon>
        <taxon>Fungi</taxon>
        <taxon>Dikarya</taxon>
        <taxon>Basidiomycota</taxon>
        <taxon>Agaricomycotina</taxon>
        <taxon>Agaricomycetes</taxon>
        <taxon>Agaricomycetidae</taxon>
        <taxon>Agaricales</taxon>
        <taxon>Agaricineae</taxon>
        <taxon>Strophariaceae</taxon>
        <taxon>Agrocybe</taxon>
    </lineage>
</organism>
<evidence type="ECO:0000256" key="16">
    <source>
        <dbReference type="ARBA" id="ARBA00022932"/>
    </source>
</evidence>
<evidence type="ECO:0000256" key="19">
    <source>
        <dbReference type="ARBA" id="ARBA00048173"/>
    </source>
</evidence>
<dbReference type="GO" id="GO:0003723">
    <property type="term" value="F:RNA binding"/>
    <property type="evidence" value="ECO:0007669"/>
    <property type="project" value="UniProtKB-KW"/>
</dbReference>
<evidence type="ECO:0000256" key="3">
    <source>
        <dbReference type="ARBA" id="ARBA00022612"/>
    </source>
</evidence>
<evidence type="ECO:0000256" key="14">
    <source>
        <dbReference type="ARBA" id="ARBA00022908"/>
    </source>
</evidence>
<dbReference type="Pfam" id="PF22936">
    <property type="entry name" value="Pol_BBD"/>
    <property type="match status" value="1"/>
</dbReference>
<dbReference type="InterPro" id="IPR001584">
    <property type="entry name" value="Integrase_cat-core"/>
</dbReference>
<comment type="function">
    <text evidence="1">The aspartyl protease (PR) mediates the proteolytic cleavages of the Gag and Gag-Pol polyproteins after assembly of the VLP.</text>
</comment>
<dbReference type="InterPro" id="IPR036397">
    <property type="entry name" value="RNaseH_sf"/>
</dbReference>
<dbReference type="GO" id="GO:0005524">
    <property type="term" value="F:ATP binding"/>
    <property type="evidence" value="ECO:0007669"/>
    <property type="project" value="UniProtKB-KW"/>
</dbReference>
<dbReference type="EMBL" id="JANKHO010002077">
    <property type="protein sequence ID" value="KAJ3494946.1"/>
    <property type="molecule type" value="Genomic_DNA"/>
</dbReference>
<comment type="catalytic activity">
    <reaction evidence="19">
        <text>DNA(n) + a 2'-deoxyribonucleoside 5'-triphosphate = DNA(n+1) + diphosphate</text>
        <dbReference type="Rhea" id="RHEA:22508"/>
        <dbReference type="Rhea" id="RHEA-COMP:17339"/>
        <dbReference type="Rhea" id="RHEA-COMP:17340"/>
        <dbReference type="ChEBI" id="CHEBI:33019"/>
        <dbReference type="ChEBI" id="CHEBI:61560"/>
        <dbReference type="ChEBI" id="CHEBI:173112"/>
        <dbReference type="EC" id="2.7.7.49"/>
    </reaction>
</comment>
<dbReference type="GO" id="GO:0015074">
    <property type="term" value="P:DNA integration"/>
    <property type="evidence" value="ECO:0007669"/>
    <property type="project" value="UniProtKB-KW"/>
</dbReference>
<evidence type="ECO:0000313" key="22">
    <source>
        <dbReference type="EMBL" id="KAJ3494946.1"/>
    </source>
</evidence>
<gene>
    <name evidence="22" type="ORF">NLJ89_g10708</name>
</gene>
<keyword evidence="13" id="KW-0694">RNA-binding</keyword>
<comment type="caution">
    <text evidence="22">The sequence shown here is derived from an EMBL/GenBank/DDBJ whole genome shotgun (WGS) entry which is preliminary data.</text>
</comment>
<dbReference type="GO" id="GO:0032196">
    <property type="term" value="P:transposition"/>
    <property type="evidence" value="ECO:0007669"/>
    <property type="project" value="UniProtKB-KW"/>
</dbReference>
<dbReference type="GO" id="GO:0003887">
    <property type="term" value="F:DNA-directed DNA polymerase activity"/>
    <property type="evidence" value="ECO:0007669"/>
    <property type="project" value="UniProtKB-KW"/>
</dbReference>
<keyword evidence="4" id="KW-0645">Protease</keyword>
<sequence>MTVDWTVETHATDTAAIAIEPLHQSQPTAISTITCPFYIDSGATTHISPDRADFLTLYPIAAHPIRGVGGSSITAIGCGDIKLRISRGNYLVLRSALFVPNAAVRLVSASTLIQDSNATILLDKPACYINNKSTGALIAQGTYLEDKRLWSLDLHTLSAEHTYAVTHAPTLETWHRRLGHANYQVVQEMARKGMVTGMPASLAPKASKCESCVLGKQTRTPVPKKRKEGTGHRATRRLEKVWVDLSSPVAVTSRCGYKYAMNIIDDFSSYIWTILLPNKAEAFQKLKIWETARKTETGLKIGIYHTDNGELKSN</sequence>
<evidence type="ECO:0000256" key="8">
    <source>
        <dbReference type="ARBA" id="ARBA00022741"/>
    </source>
</evidence>
<comment type="catalytic activity">
    <reaction evidence="20">
        <text>DNA(n) + a 2'-deoxyribonucleoside 5'-triphosphate = DNA(n+1) + diphosphate</text>
        <dbReference type="Rhea" id="RHEA:22508"/>
        <dbReference type="Rhea" id="RHEA-COMP:17339"/>
        <dbReference type="Rhea" id="RHEA-COMP:17340"/>
        <dbReference type="ChEBI" id="CHEBI:33019"/>
        <dbReference type="ChEBI" id="CHEBI:61560"/>
        <dbReference type="ChEBI" id="CHEBI:173112"/>
        <dbReference type="EC" id="2.7.7.7"/>
    </reaction>
</comment>
<dbReference type="Gene3D" id="3.30.420.10">
    <property type="entry name" value="Ribonuclease H-like superfamily/Ribonuclease H"/>
    <property type="match status" value="1"/>
</dbReference>
<dbReference type="GO" id="GO:0005634">
    <property type="term" value="C:nucleus"/>
    <property type="evidence" value="ECO:0007669"/>
    <property type="project" value="UniProtKB-ARBA"/>
</dbReference>
<keyword evidence="12" id="KW-0460">Magnesium</keyword>
<dbReference type="OrthoDB" id="2713924at2759"/>
<dbReference type="PANTHER" id="PTHR42648">
    <property type="entry name" value="TRANSPOSASE, PUTATIVE-RELATED"/>
    <property type="match status" value="1"/>
</dbReference>
<keyword evidence="3" id="KW-1188">Viral release from host cell</keyword>
<keyword evidence="8" id="KW-0547">Nucleotide-binding</keyword>
<feature type="domain" description="Integrase catalytic" evidence="21">
    <location>
        <begin position="233"/>
        <end position="314"/>
    </location>
</feature>
<dbReference type="PANTHER" id="PTHR42648:SF11">
    <property type="entry name" value="TRANSPOSON TY4-P GAG-POL POLYPROTEIN"/>
    <property type="match status" value="1"/>
</dbReference>
<evidence type="ECO:0000256" key="6">
    <source>
        <dbReference type="ARBA" id="ARBA00022722"/>
    </source>
</evidence>
<evidence type="ECO:0000256" key="17">
    <source>
        <dbReference type="ARBA" id="ARBA00023113"/>
    </source>
</evidence>
<evidence type="ECO:0000256" key="12">
    <source>
        <dbReference type="ARBA" id="ARBA00022842"/>
    </source>
</evidence>
<dbReference type="AlphaFoldDB" id="A0A9W8MNN4"/>
<evidence type="ECO:0000256" key="13">
    <source>
        <dbReference type="ARBA" id="ARBA00022884"/>
    </source>
</evidence>
<dbReference type="GO" id="GO:0003964">
    <property type="term" value="F:RNA-directed DNA polymerase activity"/>
    <property type="evidence" value="ECO:0007669"/>
    <property type="project" value="UniProtKB-KW"/>
</dbReference>
<dbReference type="GO" id="GO:0046872">
    <property type="term" value="F:metal ion binding"/>
    <property type="evidence" value="ECO:0007669"/>
    <property type="project" value="UniProtKB-KW"/>
</dbReference>